<proteinExistence type="predicted"/>
<dbReference type="Proteomes" id="UP000265520">
    <property type="component" value="Unassembled WGS sequence"/>
</dbReference>
<keyword evidence="2" id="KW-1185">Reference proteome</keyword>
<reference evidence="1 2" key="1">
    <citation type="journal article" date="2018" name="Front. Plant Sci.">
        <title>Red Clover (Trifolium pratense) and Zigzag Clover (T. medium) - A Picture of Genomic Similarities and Differences.</title>
        <authorList>
            <person name="Dluhosova J."/>
            <person name="Istvanek J."/>
            <person name="Nedelnik J."/>
            <person name="Repkova J."/>
        </authorList>
    </citation>
    <scope>NUCLEOTIDE SEQUENCE [LARGE SCALE GENOMIC DNA]</scope>
    <source>
        <strain evidence="2">cv. 10/8</strain>
        <tissue evidence="1">Leaf</tissue>
    </source>
</reference>
<name>A0A392R8N4_9FABA</name>
<organism evidence="1 2">
    <name type="scientific">Trifolium medium</name>
    <dbReference type="NCBI Taxonomy" id="97028"/>
    <lineage>
        <taxon>Eukaryota</taxon>
        <taxon>Viridiplantae</taxon>
        <taxon>Streptophyta</taxon>
        <taxon>Embryophyta</taxon>
        <taxon>Tracheophyta</taxon>
        <taxon>Spermatophyta</taxon>
        <taxon>Magnoliopsida</taxon>
        <taxon>eudicotyledons</taxon>
        <taxon>Gunneridae</taxon>
        <taxon>Pentapetalae</taxon>
        <taxon>rosids</taxon>
        <taxon>fabids</taxon>
        <taxon>Fabales</taxon>
        <taxon>Fabaceae</taxon>
        <taxon>Papilionoideae</taxon>
        <taxon>50 kb inversion clade</taxon>
        <taxon>NPAAA clade</taxon>
        <taxon>Hologalegina</taxon>
        <taxon>IRL clade</taxon>
        <taxon>Trifolieae</taxon>
        <taxon>Trifolium</taxon>
    </lineage>
</organism>
<sequence length="107" mass="12018">MEKQFYTLESSQVTTDFTAFDFDNNMNGSPISVYYSADNNSFELKQKLKELEISLLGPESDIVDSCQSFSNGSRHKGVSQHNWSEIAEMIPKLDLKEVLITCAQAVS</sequence>
<feature type="non-terminal residue" evidence="1">
    <location>
        <position position="107"/>
    </location>
</feature>
<dbReference type="EMBL" id="LXQA010200198">
    <property type="protein sequence ID" value="MCI32953.1"/>
    <property type="molecule type" value="Genomic_DNA"/>
</dbReference>
<protein>
    <submittedName>
        <fullName evidence="1">Scarecrow-like protein 13-like</fullName>
    </submittedName>
</protein>
<evidence type="ECO:0000313" key="1">
    <source>
        <dbReference type="EMBL" id="MCI32953.1"/>
    </source>
</evidence>
<accession>A0A392R8N4</accession>
<evidence type="ECO:0000313" key="2">
    <source>
        <dbReference type="Proteomes" id="UP000265520"/>
    </source>
</evidence>
<comment type="caution">
    <text evidence="1">The sequence shown here is derived from an EMBL/GenBank/DDBJ whole genome shotgun (WGS) entry which is preliminary data.</text>
</comment>
<dbReference type="AlphaFoldDB" id="A0A392R8N4"/>